<comment type="caution">
    <text evidence="3">The sequence shown here is derived from an EMBL/GenBank/DDBJ whole genome shotgun (WGS) entry which is preliminary data.</text>
</comment>
<gene>
    <name evidence="3" type="ORF">PLXY2_LOCUS14118</name>
</gene>
<feature type="chain" id="PRO_5035814572" evidence="2">
    <location>
        <begin position="19"/>
        <end position="452"/>
    </location>
</feature>
<reference evidence="3" key="1">
    <citation type="submission" date="2020-11" db="EMBL/GenBank/DDBJ databases">
        <authorList>
            <person name="Whiteford S."/>
        </authorList>
    </citation>
    <scope>NUCLEOTIDE SEQUENCE</scope>
</reference>
<evidence type="ECO:0000256" key="2">
    <source>
        <dbReference type="SAM" id="SignalP"/>
    </source>
</evidence>
<dbReference type="EMBL" id="CAJHNJ030000117">
    <property type="protein sequence ID" value="CAG9135859.1"/>
    <property type="molecule type" value="Genomic_DNA"/>
</dbReference>
<sequence length="452" mass="50466">MLIYKIAPVLLLALLVRADKKIELQDIEEDNLKSEKEKDYDKNEVHPTSQNINALDFFKNGLIKYFEGHPPPQSQPRYVHQYAVTEAPEKPPAHPPRPPYTAPSGPGAQQAMVGYLSNVPMQIYLVPQYYNEHGEPASSASPQFPSPPPRAYTAPEAAAAAQTQTNYIDVPAYVTPTGKAYLQPMPQYTQQFAYVTYPQPTVATVAQNSPHMYVTSPGASGPGLQHPLLQYQMPVQYQYQTALVSPPSYHKQYYQHNQLPDSSLNTLEEAPENEIESPKEYAAQTEAPYKSPEYPRYYSSRTPLRDDHRLGHVQDLPPPNPLLLRGPPPHLAHLPKALPFYRPLNKPVYSAGASTISNAITPRPGDGYGPPFRKRPTSLLDSYIPSGLQVEYLKRGYAKDPSALYDALSSGRPFPAPRHFERGFVPNQVFQTPTGGVTFAHYKRASNKHPQT</sequence>
<evidence type="ECO:0000313" key="4">
    <source>
        <dbReference type="Proteomes" id="UP000653454"/>
    </source>
</evidence>
<feature type="region of interest" description="Disordered" evidence="1">
    <location>
        <begin position="268"/>
        <end position="296"/>
    </location>
</feature>
<evidence type="ECO:0000313" key="3">
    <source>
        <dbReference type="EMBL" id="CAG9135859.1"/>
    </source>
</evidence>
<protein>
    <submittedName>
        <fullName evidence="3">(diamondback moth) hypothetical protein</fullName>
    </submittedName>
</protein>
<keyword evidence="2" id="KW-0732">Signal</keyword>
<accession>A0A8S4G6T6</accession>
<feature type="signal peptide" evidence="2">
    <location>
        <begin position="1"/>
        <end position="18"/>
    </location>
</feature>
<proteinExistence type="predicted"/>
<evidence type="ECO:0000256" key="1">
    <source>
        <dbReference type="SAM" id="MobiDB-lite"/>
    </source>
</evidence>
<organism evidence="3 4">
    <name type="scientific">Plutella xylostella</name>
    <name type="common">Diamondback moth</name>
    <name type="synonym">Plutella maculipennis</name>
    <dbReference type="NCBI Taxonomy" id="51655"/>
    <lineage>
        <taxon>Eukaryota</taxon>
        <taxon>Metazoa</taxon>
        <taxon>Ecdysozoa</taxon>
        <taxon>Arthropoda</taxon>
        <taxon>Hexapoda</taxon>
        <taxon>Insecta</taxon>
        <taxon>Pterygota</taxon>
        <taxon>Neoptera</taxon>
        <taxon>Endopterygota</taxon>
        <taxon>Lepidoptera</taxon>
        <taxon>Glossata</taxon>
        <taxon>Ditrysia</taxon>
        <taxon>Yponomeutoidea</taxon>
        <taxon>Plutellidae</taxon>
        <taxon>Plutella</taxon>
    </lineage>
</organism>
<name>A0A8S4G6T6_PLUXY</name>
<feature type="region of interest" description="Disordered" evidence="1">
    <location>
        <begin position="87"/>
        <end position="106"/>
    </location>
</feature>
<dbReference type="AlphaFoldDB" id="A0A8S4G6T6"/>
<dbReference type="Proteomes" id="UP000653454">
    <property type="component" value="Unassembled WGS sequence"/>
</dbReference>
<keyword evidence="4" id="KW-1185">Reference proteome</keyword>